<organism evidence="1">
    <name type="scientific">bioreactor metagenome</name>
    <dbReference type="NCBI Taxonomy" id="1076179"/>
    <lineage>
        <taxon>unclassified sequences</taxon>
        <taxon>metagenomes</taxon>
        <taxon>ecological metagenomes</taxon>
    </lineage>
</organism>
<comment type="caution">
    <text evidence="1">The sequence shown here is derived from an EMBL/GenBank/DDBJ whole genome shotgun (WGS) entry which is preliminary data.</text>
</comment>
<dbReference type="AntiFam" id="ANF00149">
    <property type="entry name" value="Shadow ORF (opposite cshA)"/>
</dbReference>
<dbReference type="AlphaFoldDB" id="A0A645GAR6"/>
<evidence type="ECO:0000313" key="1">
    <source>
        <dbReference type="EMBL" id="MPN21164.1"/>
    </source>
</evidence>
<reference evidence="1" key="1">
    <citation type="submission" date="2019-08" db="EMBL/GenBank/DDBJ databases">
        <authorList>
            <person name="Kucharzyk K."/>
            <person name="Murdoch R.W."/>
            <person name="Higgins S."/>
            <person name="Loffler F."/>
        </authorList>
    </citation>
    <scope>NUCLEOTIDE SEQUENCE</scope>
</reference>
<dbReference type="EMBL" id="VSSQ01069080">
    <property type="protein sequence ID" value="MPN21164.1"/>
    <property type="molecule type" value="Genomic_DNA"/>
</dbReference>
<name>A0A645GAR6_9ZZZZ</name>
<protein>
    <submittedName>
        <fullName evidence="1">Uncharacterized protein</fullName>
    </submittedName>
</protein>
<proteinExistence type="predicted"/>
<accession>A0A645GAR6</accession>
<gene>
    <name evidence="1" type="ORF">SDC9_168543</name>
</gene>
<sequence length="163" mass="16304">MSCATRAANSMNIVGGRAGQVVVDDRGQLCDIDAARGQVGGDEQLPALGLELVEHVLARTLAHIAVEGGGIDACLVELVGQHFGGVALGDKDQGSLPFGLVLALLDEQAQQLGAAGAVHGNGALADVLGAARVLGGLVGIDLHANGVVQQAGGQRLHVLREGG</sequence>